<evidence type="ECO:0000256" key="1">
    <source>
        <dbReference type="SAM" id="Phobius"/>
    </source>
</evidence>
<organism evidence="2 3">
    <name type="scientific">Beijerinckia indica subsp. indica (strain ATCC 9039 / DSM 1715 / NCIMB 8712)</name>
    <dbReference type="NCBI Taxonomy" id="395963"/>
    <lineage>
        <taxon>Bacteria</taxon>
        <taxon>Pseudomonadati</taxon>
        <taxon>Pseudomonadota</taxon>
        <taxon>Alphaproteobacteria</taxon>
        <taxon>Hyphomicrobiales</taxon>
        <taxon>Beijerinckiaceae</taxon>
        <taxon>Beijerinckia</taxon>
    </lineage>
</organism>
<dbReference type="STRING" id="395963.Bind_3434"/>
<evidence type="ECO:0000313" key="3">
    <source>
        <dbReference type="Proteomes" id="UP000001695"/>
    </source>
</evidence>
<evidence type="ECO:0000313" key="2">
    <source>
        <dbReference type="EMBL" id="ACB96991.1"/>
    </source>
</evidence>
<dbReference type="RefSeq" id="WP_012386339.1">
    <property type="nucleotide sequence ID" value="NC_010581.1"/>
</dbReference>
<dbReference type="KEGG" id="bid:Bind_3434"/>
<dbReference type="Proteomes" id="UP000001695">
    <property type="component" value="Chromosome"/>
</dbReference>
<accession>B2IEQ1</accession>
<keyword evidence="1" id="KW-0472">Membrane</keyword>
<dbReference type="OrthoDB" id="7506878at2"/>
<sequence length="164" mass="18240">MTTLQRPPLRLGSKHQFCIYAVSILLLLSGFGWLIAHYFFAPFSEFGTPAAPSEPLWLRIHGAAAMGALIILGSVFPGHIGRAFTMRRNLFSGFLMLSIAALLILTGYGLYYFGDEETRPWISLLHWTLGLASIAILILHVKLGKRRPSSARAFTQTRVSAHFH</sequence>
<dbReference type="eggNOG" id="ENOG5032ZSW">
    <property type="taxonomic scope" value="Bacteria"/>
</dbReference>
<proteinExistence type="predicted"/>
<feature type="transmembrane region" description="Helical" evidence="1">
    <location>
        <begin position="124"/>
        <end position="143"/>
    </location>
</feature>
<dbReference type="EMBL" id="CP001016">
    <property type="protein sequence ID" value="ACB96991.1"/>
    <property type="molecule type" value="Genomic_DNA"/>
</dbReference>
<keyword evidence="1" id="KW-1133">Transmembrane helix</keyword>
<feature type="transmembrane region" description="Helical" evidence="1">
    <location>
        <begin position="60"/>
        <end position="78"/>
    </location>
</feature>
<gene>
    <name evidence="2" type="ordered locus">Bind_3434</name>
</gene>
<reference evidence="2 3" key="2">
    <citation type="journal article" date="2010" name="J. Bacteriol.">
        <title>Complete genome sequence of Beijerinckia indica subsp. indica.</title>
        <authorList>
            <person name="Tamas I."/>
            <person name="Dedysh S.N."/>
            <person name="Liesack W."/>
            <person name="Stott M.B."/>
            <person name="Alam M."/>
            <person name="Murrell J.C."/>
            <person name="Dunfield P.F."/>
        </authorList>
    </citation>
    <scope>NUCLEOTIDE SEQUENCE [LARGE SCALE GENOMIC DNA]</scope>
    <source>
        <strain evidence="3">ATCC 9039 / DSM 1715 / NCIMB 8712</strain>
    </source>
</reference>
<protein>
    <submittedName>
        <fullName evidence="2">Putative transmembrane protein</fullName>
    </submittedName>
</protein>
<keyword evidence="3" id="KW-1185">Reference proteome</keyword>
<dbReference type="AlphaFoldDB" id="B2IEQ1"/>
<keyword evidence="1 2" id="KW-0812">Transmembrane</keyword>
<name>B2IEQ1_BEII9</name>
<feature type="transmembrane region" description="Helical" evidence="1">
    <location>
        <begin position="90"/>
        <end position="112"/>
    </location>
</feature>
<feature type="transmembrane region" description="Helical" evidence="1">
    <location>
        <begin position="17"/>
        <end position="40"/>
    </location>
</feature>
<reference evidence="3" key="1">
    <citation type="submission" date="2008-03" db="EMBL/GenBank/DDBJ databases">
        <title>Complete sequence of chromosome of Beijerinckia indica subsp. indica ATCC 9039.</title>
        <authorList>
            <consortium name="US DOE Joint Genome Institute"/>
            <person name="Copeland A."/>
            <person name="Lucas S."/>
            <person name="Lapidus A."/>
            <person name="Glavina del Rio T."/>
            <person name="Dalin E."/>
            <person name="Tice H."/>
            <person name="Bruce D."/>
            <person name="Goodwin L."/>
            <person name="Pitluck S."/>
            <person name="LaButti K."/>
            <person name="Schmutz J."/>
            <person name="Larimer F."/>
            <person name="Land M."/>
            <person name="Hauser L."/>
            <person name="Kyrpides N."/>
            <person name="Mikhailova N."/>
            <person name="Dunfield P.F."/>
            <person name="Dedysh S.N."/>
            <person name="Liesack W."/>
            <person name="Saw J.H."/>
            <person name="Alam M."/>
            <person name="Chen Y."/>
            <person name="Murrell J.C."/>
            <person name="Richardson P."/>
        </authorList>
    </citation>
    <scope>NUCLEOTIDE SEQUENCE [LARGE SCALE GENOMIC DNA]</scope>
    <source>
        <strain evidence="3">ATCC 9039 / DSM 1715 / NCIMB 8712</strain>
    </source>
</reference>
<dbReference type="HOGENOM" id="CLU_128713_0_0_5"/>